<keyword evidence="2" id="KW-1185">Reference proteome</keyword>
<gene>
    <name evidence="1" type="ORF">SAMN05421734_102259</name>
</gene>
<organism evidence="1 2">
    <name type="scientific">Pelagirhabdus alkalitolerans</name>
    <dbReference type="NCBI Taxonomy" id="1612202"/>
    <lineage>
        <taxon>Bacteria</taxon>
        <taxon>Bacillati</taxon>
        <taxon>Bacillota</taxon>
        <taxon>Bacilli</taxon>
        <taxon>Bacillales</taxon>
        <taxon>Bacillaceae</taxon>
        <taxon>Pelagirhabdus</taxon>
    </lineage>
</organism>
<dbReference type="EMBL" id="FMYI01000002">
    <property type="protein sequence ID" value="SDB89490.1"/>
    <property type="molecule type" value="Genomic_DNA"/>
</dbReference>
<dbReference type="AlphaFoldDB" id="A0A1G6H5C6"/>
<name>A0A1G6H5C6_9BACI</name>
<reference evidence="2" key="1">
    <citation type="submission" date="2016-09" db="EMBL/GenBank/DDBJ databases">
        <authorList>
            <person name="Varghese N."/>
            <person name="Submissions S."/>
        </authorList>
    </citation>
    <scope>NUCLEOTIDE SEQUENCE [LARGE SCALE GENOMIC DNA]</scope>
    <source>
        <strain evidence="2">S5</strain>
    </source>
</reference>
<accession>A0A1G6H5C6</accession>
<proteinExistence type="predicted"/>
<protein>
    <submittedName>
        <fullName evidence="1">Uncharacterized phage-associated protein</fullName>
    </submittedName>
</protein>
<sequence length="147" mass="17363">MADQKLADHILAIAHQHDVPLTNLHLQKIMFFTLGFYMQKIGDIDNLAEEISNANSFRRWKYGPVVEEVYFKYNIYGDTPILSQGEYSEDYSNLDDIIIKLLKVSPFKLVEVSHKIPSWKNYRNEVLRREYVPPYSLIEIYKDFVNE</sequence>
<evidence type="ECO:0000313" key="2">
    <source>
        <dbReference type="Proteomes" id="UP000242949"/>
    </source>
</evidence>
<dbReference type="OrthoDB" id="9799173at2"/>
<evidence type="ECO:0000313" key="1">
    <source>
        <dbReference type="EMBL" id="SDB89490.1"/>
    </source>
</evidence>
<dbReference type="Proteomes" id="UP000242949">
    <property type="component" value="Unassembled WGS sequence"/>
</dbReference>
<dbReference type="RefSeq" id="WP_090793207.1">
    <property type="nucleotide sequence ID" value="NZ_FMYI01000002.1"/>
</dbReference>